<dbReference type="GeneID" id="93293831"/>
<proteinExistence type="predicted"/>
<keyword evidence="3" id="KW-1185">Reference proteome</keyword>
<dbReference type="OrthoDB" id="5648632at2"/>
<protein>
    <submittedName>
        <fullName evidence="2">Uncharacterized protein encoded in toxicity protection region of plasmid R478, contains von Willebrand factor (VWF) domain</fullName>
    </submittedName>
</protein>
<accession>A0A377GEB3</accession>
<dbReference type="InterPro" id="IPR002035">
    <property type="entry name" value="VWF_A"/>
</dbReference>
<dbReference type="RefSeq" id="WP_010654962.1">
    <property type="nucleotide sequence ID" value="NZ_JAPHOO010000002.1"/>
</dbReference>
<dbReference type="InterPro" id="IPR036465">
    <property type="entry name" value="vWFA_dom_sf"/>
</dbReference>
<name>A0A377GEB3_9GAMM</name>
<dbReference type="Gene3D" id="3.40.50.410">
    <property type="entry name" value="von Willebrand factor, type A domain"/>
    <property type="match status" value="1"/>
</dbReference>
<sequence>MGQFVNNILRTKNMVALLQAMGIPLNTEQVTCKDERVIFNSKTINDGDTLATNLQELLQQNGVKPVVRRVTVANLLADEINQGISLDGAAEDHKKSCLAILGVLQLGSVFTLDEEQEYFHIPLPSSAYAPLFNSLHYQYMSIEGGLIKFNIKEFLKNHKQELVLVDGANPLLFAHSDSFEKKKVFYAEKKVSEDTVEVTPYFFVPDALTPPVYHFVLDTSGSMEGKRLTTLKESVIKFADALFEFQPEATIHITEFNSTTQEPRSFQKHNLAGLTRYINNLSAAGITRLYGTVSEQLYMLSQSTQHNNILLFTDGENTEGNTGTLTTELELALALLQQNSDLTTVRNKFFILSYGINQPEILHRITKAFGSLVLDTHTIDFFQALSEEGKLQEWAAARELFTCRLEIAGSSNLAPEAEEYVYSLDMSGQFVALKSKQYKSGEILHLMVKDSSGTTLLDDTKPFAKKSLLLPGSAKAASHLGVFAVQDNNTKVEEDKLELSSVI</sequence>
<evidence type="ECO:0000313" key="2">
    <source>
        <dbReference type="EMBL" id="STO22841.1"/>
    </source>
</evidence>
<dbReference type="AlphaFoldDB" id="A0A377GEB3"/>
<evidence type="ECO:0000259" key="1">
    <source>
        <dbReference type="PROSITE" id="PS50234"/>
    </source>
</evidence>
<dbReference type="STRING" id="1094715.GCA_000236165_02928"/>
<dbReference type="PROSITE" id="PS50234">
    <property type="entry name" value="VWFA"/>
    <property type="match status" value="1"/>
</dbReference>
<organism evidence="2 3">
    <name type="scientific">Fluoribacter dumoffii</name>
    <dbReference type="NCBI Taxonomy" id="463"/>
    <lineage>
        <taxon>Bacteria</taxon>
        <taxon>Pseudomonadati</taxon>
        <taxon>Pseudomonadota</taxon>
        <taxon>Gammaproteobacteria</taxon>
        <taxon>Legionellales</taxon>
        <taxon>Legionellaceae</taxon>
        <taxon>Fluoribacter</taxon>
    </lineage>
</organism>
<reference evidence="2 3" key="1">
    <citation type="submission" date="2018-06" db="EMBL/GenBank/DDBJ databases">
        <authorList>
            <consortium name="Pathogen Informatics"/>
            <person name="Doyle S."/>
        </authorList>
    </citation>
    <scope>NUCLEOTIDE SEQUENCE [LARGE SCALE GENOMIC DNA]</scope>
    <source>
        <strain evidence="2 3">NCTC11370</strain>
    </source>
</reference>
<feature type="domain" description="VWFA" evidence="1">
    <location>
        <begin position="212"/>
        <end position="400"/>
    </location>
</feature>
<evidence type="ECO:0000313" key="3">
    <source>
        <dbReference type="Proteomes" id="UP000254554"/>
    </source>
</evidence>
<gene>
    <name evidence="2" type="ORF">NCTC11370_02943</name>
</gene>
<dbReference type="SUPFAM" id="SSF53300">
    <property type="entry name" value="vWA-like"/>
    <property type="match status" value="1"/>
</dbReference>
<dbReference type="SMART" id="SM00327">
    <property type="entry name" value="VWA"/>
    <property type="match status" value="1"/>
</dbReference>
<dbReference type="Pfam" id="PF00092">
    <property type="entry name" value="VWA"/>
    <property type="match status" value="1"/>
</dbReference>
<dbReference type="Proteomes" id="UP000254554">
    <property type="component" value="Unassembled WGS sequence"/>
</dbReference>
<dbReference type="EMBL" id="UGGT01000001">
    <property type="protein sequence ID" value="STO22841.1"/>
    <property type="molecule type" value="Genomic_DNA"/>
</dbReference>